<dbReference type="EMBL" id="JAAGMR010000247">
    <property type="protein sequence ID" value="NEB94344.1"/>
    <property type="molecule type" value="Genomic_DNA"/>
</dbReference>
<dbReference type="Proteomes" id="UP000470520">
    <property type="component" value="Unassembled WGS sequence"/>
</dbReference>
<dbReference type="AlphaFoldDB" id="A0A7K3QWQ1"/>
<organism evidence="2 3">
    <name type="scientific">Streptomyces bauhiniae</name>
    <dbReference type="NCBI Taxonomy" id="2340725"/>
    <lineage>
        <taxon>Bacteria</taxon>
        <taxon>Bacillati</taxon>
        <taxon>Actinomycetota</taxon>
        <taxon>Actinomycetes</taxon>
        <taxon>Kitasatosporales</taxon>
        <taxon>Streptomycetaceae</taxon>
        <taxon>Streptomyces</taxon>
    </lineage>
</organism>
<accession>A0A7K3QWQ1</accession>
<sequence length="159" mass="17525">MNAAARPLGRRACRRESAGGLKGADVHPYGCTRSVAETGATSARRTDTQPPGPVAWSAERAPGIDAKALPRRVRSWETVTTSDGTKIFYADWGPRDAQLLIFHRRWALSNEDWDFGEGGLMVGRYARINDLPIAGADQLFRWGPRRRPDDHPSLSDLGL</sequence>
<comment type="caution">
    <text evidence="2">The sequence shown here is derived from an EMBL/GenBank/DDBJ whole genome shotgun (WGS) entry which is preliminary data.</text>
</comment>
<evidence type="ECO:0000313" key="3">
    <source>
        <dbReference type="Proteomes" id="UP000470520"/>
    </source>
</evidence>
<gene>
    <name evidence="2" type="ORF">G3I21_22115</name>
</gene>
<evidence type="ECO:0000313" key="2">
    <source>
        <dbReference type="EMBL" id="NEB94344.1"/>
    </source>
</evidence>
<feature type="region of interest" description="Disordered" evidence="1">
    <location>
        <begin position="37"/>
        <end position="58"/>
    </location>
</feature>
<proteinExistence type="predicted"/>
<dbReference type="InterPro" id="IPR032710">
    <property type="entry name" value="NTF2-like_dom_sf"/>
</dbReference>
<dbReference type="Gene3D" id="3.10.450.50">
    <property type="match status" value="1"/>
</dbReference>
<name>A0A7K3QWQ1_9ACTN</name>
<evidence type="ECO:0000256" key="1">
    <source>
        <dbReference type="SAM" id="MobiDB-lite"/>
    </source>
</evidence>
<dbReference type="SUPFAM" id="SSF54427">
    <property type="entry name" value="NTF2-like"/>
    <property type="match status" value="1"/>
</dbReference>
<protein>
    <submittedName>
        <fullName evidence="2">DUF1348 family protein</fullName>
    </submittedName>
</protein>
<reference evidence="2 3" key="1">
    <citation type="submission" date="2020-01" db="EMBL/GenBank/DDBJ databases">
        <title>Insect and environment-associated Actinomycetes.</title>
        <authorList>
            <person name="Currrie C."/>
            <person name="Chevrette M."/>
            <person name="Carlson C."/>
            <person name="Stubbendieck R."/>
            <person name="Wendt-Pienkowski E."/>
        </authorList>
    </citation>
    <scope>NUCLEOTIDE SEQUENCE [LARGE SCALE GENOMIC DNA]</scope>
    <source>
        <strain evidence="2 3">SID7754</strain>
    </source>
</reference>